<keyword evidence="4 6" id="KW-0808">Transferase</keyword>
<feature type="binding site" evidence="6">
    <location>
        <position position="85"/>
    </location>
    <ligand>
        <name>S-adenosyl-L-methionine</name>
        <dbReference type="ChEBI" id="CHEBI:59789"/>
    </ligand>
</feature>
<dbReference type="Pfam" id="PF01795">
    <property type="entry name" value="Methyltransf_5"/>
    <property type="match status" value="1"/>
</dbReference>
<dbReference type="GO" id="GO:0008168">
    <property type="term" value="F:methyltransferase activity"/>
    <property type="evidence" value="ECO:0007669"/>
    <property type="project" value="UniProtKB-KW"/>
</dbReference>
<dbReference type="RefSeq" id="WP_306728015.1">
    <property type="nucleotide sequence ID" value="NZ_JAVDDT010000003.1"/>
</dbReference>
<comment type="function">
    <text evidence="6">Specifically methylates the N4 position of cytidine in position 1402 (C1402) of 16S rRNA.</text>
</comment>
<dbReference type="InterPro" id="IPR023397">
    <property type="entry name" value="SAM-dep_MeTrfase_MraW_recog"/>
</dbReference>
<evidence type="ECO:0000256" key="6">
    <source>
        <dbReference type="HAMAP-Rule" id="MF_01007"/>
    </source>
</evidence>
<dbReference type="Proteomes" id="UP001239019">
    <property type="component" value="Unassembled WGS sequence"/>
</dbReference>
<dbReference type="PANTHER" id="PTHR11265">
    <property type="entry name" value="S-ADENOSYL-METHYLTRANSFERASE MRAW"/>
    <property type="match status" value="1"/>
</dbReference>
<name>A0ABU0W675_9GAMM</name>
<dbReference type="PANTHER" id="PTHR11265:SF0">
    <property type="entry name" value="12S RRNA N4-METHYLCYTIDINE METHYLTRANSFERASE"/>
    <property type="match status" value="1"/>
</dbReference>
<dbReference type="Gene3D" id="1.10.150.170">
    <property type="entry name" value="Putative methyltransferase TM0872, insert domain"/>
    <property type="match status" value="1"/>
</dbReference>
<keyword evidence="9" id="KW-1185">Reference proteome</keyword>
<keyword evidence="3 6" id="KW-0489">Methyltransferase</keyword>
<dbReference type="InterPro" id="IPR002903">
    <property type="entry name" value="RsmH"/>
</dbReference>
<comment type="catalytic activity">
    <reaction evidence="6">
        <text>cytidine(1402) in 16S rRNA + S-adenosyl-L-methionine = N(4)-methylcytidine(1402) in 16S rRNA + S-adenosyl-L-homocysteine + H(+)</text>
        <dbReference type="Rhea" id="RHEA:42928"/>
        <dbReference type="Rhea" id="RHEA-COMP:10286"/>
        <dbReference type="Rhea" id="RHEA-COMP:10287"/>
        <dbReference type="ChEBI" id="CHEBI:15378"/>
        <dbReference type="ChEBI" id="CHEBI:57856"/>
        <dbReference type="ChEBI" id="CHEBI:59789"/>
        <dbReference type="ChEBI" id="CHEBI:74506"/>
        <dbReference type="ChEBI" id="CHEBI:82748"/>
        <dbReference type="EC" id="2.1.1.199"/>
    </reaction>
</comment>
<dbReference type="InterPro" id="IPR029063">
    <property type="entry name" value="SAM-dependent_MTases_sf"/>
</dbReference>
<dbReference type="Gene3D" id="3.40.50.150">
    <property type="entry name" value="Vaccinia Virus protein VP39"/>
    <property type="match status" value="1"/>
</dbReference>
<gene>
    <name evidence="6 8" type="primary">rsmH</name>
    <name evidence="8" type="ORF">RBH19_06490</name>
</gene>
<dbReference type="NCBIfam" id="TIGR00006">
    <property type="entry name" value="16S rRNA (cytosine(1402)-N(4))-methyltransferase RsmH"/>
    <property type="match status" value="1"/>
</dbReference>
<evidence type="ECO:0000256" key="7">
    <source>
        <dbReference type="SAM" id="MobiDB-lite"/>
    </source>
</evidence>
<accession>A0ABU0W675</accession>
<comment type="subcellular location">
    <subcellularLocation>
        <location evidence="6">Cytoplasm</location>
    </subcellularLocation>
</comment>
<keyword evidence="6" id="KW-0963">Cytoplasm</keyword>
<keyword evidence="2 6" id="KW-0698">rRNA processing</keyword>
<evidence type="ECO:0000256" key="4">
    <source>
        <dbReference type="ARBA" id="ARBA00022679"/>
    </source>
</evidence>
<dbReference type="EC" id="2.1.1.199" evidence="6"/>
<evidence type="ECO:0000313" key="8">
    <source>
        <dbReference type="EMBL" id="MDQ2069514.1"/>
    </source>
</evidence>
<dbReference type="HAMAP" id="MF_01007">
    <property type="entry name" value="16SrRNA_methyltr_H"/>
    <property type="match status" value="1"/>
</dbReference>
<evidence type="ECO:0000256" key="3">
    <source>
        <dbReference type="ARBA" id="ARBA00022603"/>
    </source>
</evidence>
<dbReference type="EMBL" id="JAVDDT010000003">
    <property type="protein sequence ID" value="MDQ2069514.1"/>
    <property type="molecule type" value="Genomic_DNA"/>
</dbReference>
<evidence type="ECO:0000313" key="9">
    <source>
        <dbReference type="Proteomes" id="UP001239019"/>
    </source>
</evidence>
<protein>
    <recommendedName>
        <fullName evidence="6">Ribosomal RNA small subunit methyltransferase H</fullName>
        <ecNumber evidence="6">2.1.1.199</ecNumber>
    </recommendedName>
    <alternativeName>
        <fullName evidence="6">16S rRNA m(4)C1402 methyltransferase</fullName>
    </alternativeName>
    <alternativeName>
        <fullName evidence="6">rRNA (cytosine-N(4)-)-methyltransferase RsmH</fullName>
    </alternativeName>
</protein>
<comment type="similarity">
    <text evidence="1 6">Belongs to the methyltransferase superfamily. RsmH family.</text>
</comment>
<feature type="binding site" evidence="6">
    <location>
        <begin position="39"/>
        <end position="41"/>
    </location>
    <ligand>
        <name>S-adenosyl-L-methionine</name>
        <dbReference type="ChEBI" id="CHEBI:59789"/>
    </ligand>
</feature>
<feature type="region of interest" description="Disordered" evidence="7">
    <location>
        <begin position="291"/>
        <end position="314"/>
    </location>
</feature>
<proteinExistence type="inferred from homology"/>
<comment type="caution">
    <text evidence="8">The sequence shown here is derived from an EMBL/GenBank/DDBJ whole genome shotgun (WGS) entry which is preliminary data.</text>
</comment>
<reference evidence="8 9" key="1">
    <citation type="submission" date="2023-08" db="EMBL/GenBank/DDBJ databases">
        <title>Whole-genome sequencing of halo(alkali)philic microorganisms from hypersaline lakes.</title>
        <authorList>
            <person name="Sorokin D.Y."/>
            <person name="Abbas B."/>
            <person name="Merkel A.Y."/>
        </authorList>
    </citation>
    <scope>NUCLEOTIDE SEQUENCE [LARGE SCALE GENOMIC DNA]</scope>
    <source>
        <strain evidence="8 9">AB-CW4</strain>
    </source>
</reference>
<keyword evidence="5 6" id="KW-0949">S-adenosyl-L-methionine</keyword>
<evidence type="ECO:0000256" key="5">
    <source>
        <dbReference type="ARBA" id="ARBA00022691"/>
    </source>
</evidence>
<dbReference type="SUPFAM" id="SSF53335">
    <property type="entry name" value="S-adenosyl-L-methionine-dependent methyltransferases"/>
    <property type="match status" value="1"/>
</dbReference>
<feature type="binding site" evidence="6">
    <location>
        <position position="114"/>
    </location>
    <ligand>
        <name>S-adenosyl-L-methionine</name>
        <dbReference type="ChEBI" id="CHEBI:59789"/>
    </ligand>
</feature>
<feature type="compositionally biased region" description="Basic and acidic residues" evidence="7">
    <location>
        <begin position="291"/>
        <end position="301"/>
    </location>
</feature>
<dbReference type="PIRSF" id="PIRSF004486">
    <property type="entry name" value="MraW"/>
    <property type="match status" value="1"/>
</dbReference>
<organism evidence="8 9">
    <name type="scientific">Natronospira bacteriovora</name>
    <dbReference type="NCBI Taxonomy" id="3069753"/>
    <lineage>
        <taxon>Bacteria</taxon>
        <taxon>Pseudomonadati</taxon>
        <taxon>Pseudomonadota</taxon>
        <taxon>Gammaproteobacteria</taxon>
        <taxon>Natronospirales</taxon>
        <taxon>Natronospiraceae</taxon>
        <taxon>Natronospira</taxon>
    </lineage>
</organism>
<dbReference type="SUPFAM" id="SSF81799">
    <property type="entry name" value="Putative methyltransferase TM0872, insert domain"/>
    <property type="match status" value="1"/>
</dbReference>
<feature type="binding site" evidence="6">
    <location>
        <position position="107"/>
    </location>
    <ligand>
        <name>S-adenosyl-L-methionine</name>
        <dbReference type="ChEBI" id="CHEBI:59789"/>
    </ligand>
</feature>
<feature type="binding site" evidence="6">
    <location>
        <position position="59"/>
    </location>
    <ligand>
        <name>S-adenosyl-L-methionine</name>
        <dbReference type="ChEBI" id="CHEBI:59789"/>
    </ligand>
</feature>
<evidence type="ECO:0000256" key="1">
    <source>
        <dbReference type="ARBA" id="ARBA00010396"/>
    </source>
</evidence>
<sequence length="314" mass="33830">MALESGFARAHRPVLAEEAVAGLAPRPDGIYVDGTYGRGGHAALLLATLSEQGRLILIDQDPEAIAHAREHHGGDPRVSIHHTSFAALPLVVDQEGVAGRVDGVLLDLGVSSPQLDDPERGFSFSRSGPLDMRMNPEAGQSAADWLAEAEEGEIIRVLREYGEERFARRIARAILQARAAERIESTGRLAEIIAEAVPAGPPGRHPATRSFQAIRIHVNRELAVLDQVLASLRQVLAPGGRAALISFHSLEDRRVKRFIRGNADQPKVVAGVPLPDAELPPFRAVGKAIKAGEAEQAENPRARSAVLRIAERRS</sequence>
<dbReference type="GO" id="GO:0032259">
    <property type="term" value="P:methylation"/>
    <property type="evidence" value="ECO:0007669"/>
    <property type="project" value="UniProtKB-KW"/>
</dbReference>
<evidence type="ECO:0000256" key="2">
    <source>
        <dbReference type="ARBA" id="ARBA00022552"/>
    </source>
</evidence>